<name>A0A2V5ISY3_9MICC</name>
<evidence type="ECO:0000313" key="1">
    <source>
        <dbReference type="EMBL" id="PYI37253.1"/>
    </source>
</evidence>
<dbReference type="RefSeq" id="WP_110486671.1">
    <property type="nucleotide sequence ID" value="NZ_QJVC01000026.1"/>
</dbReference>
<accession>A0A2V5ISY3</accession>
<comment type="caution">
    <text evidence="1">The sequence shown here is derived from an EMBL/GenBank/DDBJ whole genome shotgun (WGS) entry which is preliminary data.</text>
</comment>
<sequence length="76" mass="8161">MRELIQEAEAVPARLLWNNETGIGRGKLTEAASAFAGVLGTEIKHLPLRDPDSKGMVDGVNERVLPPRVHAGPGLH</sequence>
<reference evidence="1 2" key="1">
    <citation type="submission" date="2018-05" db="EMBL/GenBank/DDBJ databases">
        <title>Genetic diversity of glacier-inhabiting Cryobacterium bacteria in China and description of Cryobacterium mengkeensis sp. nov. and Arthrobacter glacialis sp. nov.</title>
        <authorList>
            <person name="Liu Q."/>
            <person name="Xin Y.-H."/>
        </authorList>
    </citation>
    <scope>NUCLEOTIDE SEQUENCE [LARGE SCALE GENOMIC DNA]</scope>
    <source>
        <strain evidence="1 2">B7</strain>
    </source>
</reference>
<gene>
    <name evidence="1" type="ORF">CVS30_16630</name>
</gene>
<dbReference type="OrthoDB" id="3204032at2"/>
<protein>
    <submittedName>
        <fullName evidence="1">Uncharacterized protein</fullName>
    </submittedName>
</protein>
<proteinExistence type="predicted"/>
<dbReference type="EMBL" id="QJVC01000026">
    <property type="protein sequence ID" value="PYI37253.1"/>
    <property type="molecule type" value="Genomic_DNA"/>
</dbReference>
<keyword evidence="2" id="KW-1185">Reference proteome</keyword>
<dbReference type="AlphaFoldDB" id="A0A2V5ISY3"/>
<evidence type="ECO:0000313" key="2">
    <source>
        <dbReference type="Proteomes" id="UP000247980"/>
    </source>
</evidence>
<organism evidence="1 2">
    <name type="scientific">Arthrobacter psychrolactophilus</name>
    <dbReference type="NCBI Taxonomy" id="92442"/>
    <lineage>
        <taxon>Bacteria</taxon>
        <taxon>Bacillati</taxon>
        <taxon>Actinomycetota</taxon>
        <taxon>Actinomycetes</taxon>
        <taxon>Micrococcales</taxon>
        <taxon>Micrococcaceae</taxon>
        <taxon>Arthrobacter</taxon>
    </lineage>
</organism>
<dbReference type="Proteomes" id="UP000247980">
    <property type="component" value="Unassembled WGS sequence"/>
</dbReference>